<dbReference type="GO" id="GO:0016747">
    <property type="term" value="F:acyltransferase activity, transferring groups other than amino-acyl groups"/>
    <property type="evidence" value="ECO:0007669"/>
    <property type="project" value="InterPro"/>
</dbReference>
<keyword evidence="1" id="KW-0812">Transmembrane</keyword>
<dbReference type="GO" id="GO:0016020">
    <property type="term" value="C:membrane"/>
    <property type="evidence" value="ECO:0007669"/>
    <property type="project" value="TreeGrafter"/>
</dbReference>
<evidence type="ECO:0000313" key="3">
    <source>
        <dbReference type="EMBL" id="KCZ53509.1"/>
    </source>
</evidence>
<feature type="transmembrane region" description="Helical" evidence="1">
    <location>
        <begin position="167"/>
        <end position="189"/>
    </location>
</feature>
<feature type="transmembrane region" description="Helical" evidence="1">
    <location>
        <begin position="303"/>
        <end position="321"/>
    </location>
</feature>
<reference evidence="3 4" key="1">
    <citation type="journal article" date="2014" name="Antonie Van Leeuwenhoek">
        <title>Hyphomonas beringensis sp. nov. and Hyphomonas chukchiensis sp. nov., isolated from surface seawater of the Bering Sea and Chukchi Sea.</title>
        <authorList>
            <person name="Li C."/>
            <person name="Lai Q."/>
            <person name="Li G."/>
            <person name="Dong C."/>
            <person name="Wang J."/>
            <person name="Liao Y."/>
            <person name="Shao Z."/>
        </authorList>
    </citation>
    <scope>NUCLEOTIDE SEQUENCE [LARGE SCALE GENOMIC DNA]</scope>
    <source>
        <strain evidence="3 4">BH-BN04-4</strain>
    </source>
</reference>
<proteinExistence type="predicted"/>
<dbReference type="AlphaFoldDB" id="A0A062UA58"/>
<dbReference type="InterPro" id="IPR050879">
    <property type="entry name" value="Acyltransferase_3"/>
</dbReference>
<dbReference type="InterPro" id="IPR002656">
    <property type="entry name" value="Acyl_transf_3_dom"/>
</dbReference>
<keyword evidence="1" id="KW-1133">Transmembrane helix</keyword>
<dbReference type="RefSeq" id="WP_241765783.1">
    <property type="nucleotide sequence ID" value="NZ_AWFG01000096.1"/>
</dbReference>
<feature type="transmembrane region" description="Helical" evidence="1">
    <location>
        <begin position="12"/>
        <end position="35"/>
    </location>
</feature>
<feature type="transmembrane region" description="Helical" evidence="1">
    <location>
        <begin position="201"/>
        <end position="219"/>
    </location>
</feature>
<dbReference type="EMBL" id="AWFG01000096">
    <property type="protein sequence ID" value="KCZ53509.1"/>
    <property type="molecule type" value="Genomic_DNA"/>
</dbReference>
<dbReference type="PANTHER" id="PTHR23028">
    <property type="entry name" value="ACETYLTRANSFERASE"/>
    <property type="match status" value="1"/>
</dbReference>
<organism evidence="3 4">
    <name type="scientific">Hyphomonas chukchiensis</name>
    <dbReference type="NCBI Taxonomy" id="1280947"/>
    <lineage>
        <taxon>Bacteria</taxon>
        <taxon>Pseudomonadati</taxon>
        <taxon>Pseudomonadota</taxon>
        <taxon>Alphaproteobacteria</taxon>
        <taxon>Hyphomonadales</taxon>
        <taxon>Hyphomonadaceae</taxon>
        <taxon>Hyphomonas</taxon>
    </lineage>
</organism>
<feature type="transmembrane region" description="Helical" evidence="1">
    <location>
        <begin position="226"/>
        <end position="245"/>
    </location>
</feature>
<dbReference type="Proteomes" id="UP000027190">
    <property type="component" value="Unassembled WGS sequence"/>
</dbReference>
<protein>
    <recommendedName>
        <fullName evidence="2">Acyltransferase 3 domain-containing protein</fullName>
    </recommendedName>
</protein>
<dbReference type="PANTHER" id="PTHR23028:SF53">
    <property type="entry name" value="ACYL_TRANSF_3 DOMAIN-CONTAINING PROTEIN"/>
    <property type="match status" value="1"/>
</dbReference>
<accession>A0A062UA58</accession>
<dbReference type="Pfam" id="PF01757">
    <property type="entry name" value="Acyl_transf_3"/>
    <property type="match status" value="1"/>
</dbReference>
<sequence>MLPVQTNRFDLLRLVFAAVVCVFHAVALTALHSFGPLETALGQGAEVAIEGFFITSGALVSGSLARAATLADYAGKRVRRLYPAYATVILVPALISLVLSRDLPGVLAYLGANLTFLNFLAPNLPDLFEGQRFTEVNGALWTLKIEVMFYLALPLIALVLRRMGRFWWVGIAVLYVGGEVWRLGLPHVWQGPEAYTLARQLPGQMAFFASGIALWRLWGLAKTRPLLFGAVGLGLVFLSFVHPAFVPARAAGLTGLIACVAFVPGAALNVARFGDVSYGVYITHFPILQALVMLGLFAAVGPIAAFTLTGFIVFAASLLLWHSVEKPALRPSSHYRQAAGTEHAVKRQETA</sequence>
<feature type="transmembrane region" description="Helical" evidence="1">
    <location>
        <begin position="47"/>
        <end position="69"/>
    </location>
</feature>
<evidence type="ECO:0000256" key="1">
    <source>
        <dbReference type="SAM" id="Phobius"/>
    </source>
</evidence>
<feature type="transmembrane region" description="Helical" evidence="1">
    <location>
        <begin position="278"/>
        <end position="297"/>
    </location>
</feature>
<feature type="transmembrane region" description="Helical" evidence="1">
    <location>
        <begin position="251"/>
        <end position="271"/>
    </location>
</feature>
<dbReference type="GO" id="GO:0000271">
    <property type="term" value="P:polysaccharide biosynthetic process"/>
    <property type="evidence" value="ECO:0007669"/>
    <property type="project" value="TreeGrafter"/>
</dbReference>
<feature type="domain" description="Acyltransferase 3" evidence="2">
    <location>
        <begin position="8"/>
        <end position="321"/>
    </location>
</feature>
<dbReference type="eggNOG" id="COG1835">
    <property type="taxonomic scope" value="Bacteria"/>
</dbReference>
<dbReference type="PATRIC" id="fig|1280947.3.peg.3673"/>
<evidence type="ECO:0000313" key="4">
    <source>
        <dbReference type="Proteomes" id="UP000027190"/>
    </source>
</evidence>
<keyword evidence="4" id="KW-1185">Reference proteome</keyword>
<feature type="transmembrane region" description="Helical" evidence="1">
    <location>
        <begin position="81"/>
        <end position="99"/>
    </location>
</feature>
<comment type="caution">
    <text evidence="3">The sequence shown here is derived from an EMBL/GenBank/DDBJ whole genome shotgun (WGS) entry which is preliminary data.</text>
</comment>
<gene>
    <name evidence="3" type="ORF">HY30_11090</name>
</gene>
<dbReference type="STRING" id="1280947.HY30_11090"/>
<keyword evidence="1" id="KW-0472">Membrane</keyword>
<evidence type="ECO:0000259" key="2">
    <source>
        <dbReference type="Pfam" id="PF01757"/>
    </source>
</evidence>
<name>A0A062UA58_9PROT</name>
<feature type="transmembrane region" description="Helical" evidence="1">
    <location>
        <begin position="139"/>
        <end position="160"/>
    </location>
</feature>